<accession>A0ABN5PPF4</accession>
<reference evidence="1 2" key="1">
    <citation type="submission" date="2018-09" db="EMBL/GenBank/DDBJ databases">
        <authorList>
            <person name="Li J."/>
        </authorList>
    </citation>
    <scope>NUCLEOTIDE SEQUENCE [LARGE SCALE GENOMIC DNA]</scope>
    <source>
        <strain evidence="1 2">2129</strain>
    </source>
</reference>
<gene>
    <name evidence="1" type="ORF">D5R93_10375</name>
</gene>
<dbReference type="Proteomes" id="UP000273001">
    <property type="component" value="Chromosome"/>
</dbReference>
<sequence length="80" mass="9312">MAHFPHNRMVSIDAQPWVAAEVAAWVRSLHPDPSLVLWYTDQGFTGHTVLTPGITPTQIDHQWVDHRDHDPEQDYPHYFQ</sequence>
<evidence type="ECO:0000313" key="1">
    <source>
        <dbReference type="EMBL" id="AYD90308.1"/>
    </source>
</evidence>
<organism evidence="1 2">
    <name type="scientific">Actinomyces lilanjuaniae</name>
    <dbReference type="NCBI Taxonomy" id="2321394"/>
    <lineage>
        <taxon>Bacteria</taxon>
        <taxon>Bacillati</taxon>
        <taxon>Actinomycetota</taxon>
        <taxon>Actinomycetes</taxon>
        <taxon>Actinomycetales</taxon>
        <taxon>Actinomycetaceae</taxon>
        <taxon>Actinomyces</taxon>
    </lineage>
</organism>
<protein>
    <submittedName>
        <fullName evidence="1">Uncharacterized protein</fullName>
    </submittedName>
</protein>
<dbReference type="RefSeq" id="WP_120205097.1">
    <property type="nucleotide sequence ID" value="NZ_CP032514.1"/>
</dbReference>
<name>A0ABN5PPF4_9ACTO</name>
<evidence type="ECO:0000313" key="2">
    <source>
        <dbReference type="Proteomes" id="UP000273001"/>
    </source>
</evidence>
<dbReference type="EMBL" id="CP032514">
    <property type="protein sequence ID" value="AYD90308.1"/>
    <property type="molecule type" value="Genomic_DNA"/>
</dbReference>
<keyword evidence="2" id="KW-1185">Reference proteome</keyword>
<proteinExistence type="predicted"/>